<feature type="binding site" description="axial binding residue" evidence="6">
    <location>
        <position position="451"/>
    </location>
    <ligand>
        <name>heme</name>
        <dbReference type="ChEBI" id="CHEBI:30413"/>
    </ligand>
    <ligandPart>
        <name>Fe</name>
        <dbReference type="ChEBI" id="CHEBI:18248"/>
    </ligandPart>
</feature>
<dbReference type="PANTHER" id="PTHR24305">
    <property type="entry name" value="CYTOCHROME P450"/>
    <property type="match status" value="1"/>
</dbReference>
<dbReference type="EMBL" id="MU004198">
    <property type="protein sequence ID" value="KAF2489682.1"/>
    <property type="molecule type" value="Genomic_DNA"/>
</dbReference>
<keyword evidence="7" id="KW-0472">Membrane</keyword>
<name>A0A6A6QBN2_9PEZI</name>
<keyword evidence="7" id="KW-1133">Transmembrane helix</keyword>
<organism evidence="8 9">
    <name type="scientific">Lophium mytilinum</name>
    <dbReference type="NCBI Taxonomy" id="390894"/>
    <lineage>
        <taxon>Eukaryota</taxon>
        <taxon>Fungi</taxon>
        <taxon>Dikarya</taxon>
        <taxon>Ascomycota</taxon>
        <taxon>Pezizomycotina</taxon>
        <taxon>Dothideomycetes</taxon>
        <taxon>Pleosporomycetidae</taxon>
        <taxon>Mytilinidiales</taxon>
        <taxon>Mytilinidiaceae</taxon>
        <taxon>Lophium</taxon>
    </lineage>
</organism>
<dbReference type="OrthoDB" id="3934656at2759"/>
<evidence type="ECO:0000313" key="8">
    <source>
        <dbReference type="EMBL" id="KAF2489682.1"/>
    </source>
</evidence>
<evidence type="ECO:0000256" key="7">
    <source>
        <dbReference type="SAM" id="Phobius"/>
    </source>
</evidence>
<proteinExistence type="predicted"/>
<dbReference type="AlphaFoldDB" id="A0A6A6QBN2"/>
<dbReference type="Proteomes" id="UP000799750">
    <property type="component" value="Unassembled WGS sequence"/>
</dbReference>
<dbReference type="SUPFAM" id="SSF48264">
    <property type="entry name" value="Cytochrome P450"/>
    <property type="match status" value="1"/>
</dbReference>
<keyword evidence="7" id="KW-0812">Transmembrane</keyword>
<dbReference type="InterPro" id="IPR036396">
    <property type="entry name" value="Cyt_P450_sf"/>
</dbReference>
<dbReference type="GO" id="GO:0016705">
    <property type="term" value="F:oxidoreductase activity, acting on paired donors, with incorporation or reduction of molecular oxygen"/>
    <property type="evidence" value="ECO:0007669"/>
    <property type="project" value="InterPro"/>
</dbReference>
<dbReference type="PRINTS" id="PR00385">
    <property type="entry name" value="P450"/>
</dbReference>
<feature type="transmembrane region" description="Helical" evidence="7">
    <location>
        <begin position="12"/>
        <end position="28"/>
    </location>
</feature>
<protein>
    <recommendedName>
        <fullName evidence="4">Cytochrome P450 monooxygenase ABA1</fullName>
    </recommendedName>
    <alternativeName>
        <fullName evidence="5">Abscisic acid biosynthesis protein 1</fullName>
    </alternativeName>
    <alternativeName>
        <fullName evidence="3">Cytochrome P450 monooxygenase aba1</fullName>
    </alternativeName>
</protein>
<evidence type="ECO:0000256" key="4">
    <source>
        <dbReference type="ARBA" id="ARBA00068222"/>
    </source>
</evidence>
<dbReference type="InterPro" id="IPR050121">
    <property type="entry name" value="Cytochrome_P450_monoxygenase"/>
</dbReference>
<evidence type="ECO:0000256" key="1">
    <source>
        <dbReference type="ARBA" id="ARBA00004972"/>
    </source>
</evidence>
<evidence type="ECO:0000313" key="9">
    <source>
        <dbReference type="Proteomes" id="UP000799750"/>
    </source>
</evidence>
<sequence length="506" mass="57220">MPQIGPLNVAYWHLAAVVVLAYVARLYGQYHRLRHFKGPATTGFSAWWMILAVKGKKAHLSYSGVNEKYGALARIGPNDLLTSSPELLWRMNSVRSTYTKGGWYNGSRIQPGRDNVFSGIDEDRHTSRRAQLAPAYSGKDIPSLEAEIDDQIHNLLHLIRTSYLSTPGQFRPMDLARKAQFFTLDVITKIAFGEAFGDLENDKDMYEYIKSTEDMLQVIIMAATMPLMKSMFTVEWIGNLMFPSDKDGVGIGKLIGIAKDLISRRFGPKPIHRQDMLDSFMRHGLKQDELVSESLIQILAGSDTSATTIRATMLYLMSHPRVYRKLQDEIDAAVRARKSAQPIITATEAAELPYLQAVIKEGMRIWPAVTGLLTKVTPPEGDTVEIDGETVYIPGNTNVGYDAWAVHHSKEVFGQDANLFRPERWLEKEGEELSRMQRTAELIWGWGKYQCLGRPIATIELNKVFFELLRNFDFSVVDPTKPWKSANVGLWMQSELWVEVTERKAS</sequence>
<dbReference type="FunFam" id="1.10.630.10:FF:000076">
    <property type="entry name" value="Cytochrome P450 monooxygenase"/>
    <property type="match status" value="1"/>
</dbReference>
<keyword evidence="6" id="KW-0349">Heme</keyword>
<dbReference type="GO" id="GO:0008168">
    <property type="term" value="F:methyltransferase activity"/>
    <property type="evidence" value="ECO:0007669"/>
    <property type="project" value="UniProtKB-KW"/>
</dbReference>
<evidence type="ECO:0000256" key="2">
    <source>
        <dbReference type="ARBA" id="ARBA00023026"/>
    </source>
</evidence>
<comment type="pathway">
    <text evidence="1">Hormone biosynthesis.</text>
</comment>
<gene>
    <name evidence="8" type="ORF">BU16DRAFT_518262</name>
</gene>
<keyword evidence="2" id="KW-0843">Virulence</keyword>
<evidence type="ECO:0000256" key="6">
    <source>
        <dbReference type="PIRSR" id="PIRSR602401-1"/>
    </source>
</evidence>
<dbReference type="GO" id="GO:0005506">
    <property type="term" value="F:iron ion binding"/>
    <property type="evidence" value="ECO:0007669"/>
    <property type="project" value="InterPro"/>
</dbReference>
<dbReference type="PANTHER" id="PTHR24305:SF168">
    <property type="entry name" value="P450, PUTATIVE (EUROFUNG)-RELATED"/>
    <property type="match status" value="1"/>
</dbReference>
<keyword evidence="6" id="KW-0408">Iron</keyword>
<keyword evidence="8" id="KW-0808">Transferase</keyword>
<dbReference type="InterPro" id="IPR001128">
    <property type="entry name" value="Cyt_P450"/>
</dbReference>
<reference evidence="8" key="1">
    <citation type="journal article" date="2020" name="Stud. Mycol.">
        <title>101 Dothideomycetes genomes: a test case for predicting lifestyles and emergence of pathogens.</title>
        <authorList>
            <person name="Haridas S."/>
            <person name="Albert R."/>
            <person name="Binder M."/>
            <person name="Bloem J."/>
            <person name="Labutti K."/>
            <person name="Salamov A."/>
            <person name="Andreopoulos B."/>
            <person name="Baker S."/>
            <person name="Barry K."/>
            <person name="Bills G."/>
            <person name="Bluhm B."/>
            <person name="Cannon C."/>
            <person name="Castanera R."/>
            <person name="Culley D."/>
            <person name="Daum C."/>
            <person name="Ezra D."/>
            <person name="Gonzalez J."/>
            <person name="Henrissat B."/>
            <person name="Kuo A."/>
            <person name="Liang C."/>
            <person name="Lipzen A."/>
            <person name="Lutzoni F."/>
            <person name="Magnuson J."/>
            <person name="Mondo S."/>
            <person name="Nolan M."/>
            <person name="Ohm R."/>
            <person name="Pangilinan J."/>
            <person name="Park H.-J."/>
            <person name="Ramirez L."/>
            <person name="Alfaro M."/>
            <person name="Sun H."/>
            <person name="Tritt A."/>
            <person name="Yoshinaga Y."/>
            <person name="Zwiers L.-H."/>
            <person name="Turgeon B."/>
            <person name="Goodwin S."/>
            <person name="Spatafora J."/>
            <person name="Crous P."/>
            <person name="Grigoriev I."/>
        </authorList>
    </citation>
    <scope>NUCLEOTIDE SEQUENCE</scope>
    <source>
        <strain evidence="8">CBS 269.34</strain>
    </source>
</reference>
<dbReference type="GO" id="GO:0032259">
    <property type="term" value="P:methylation"/>
    <property type="evidence" value="ECO:0007669"/>
    <property type="project" value="UniProtKB-KW"/>
</dbReference>
<evidence type="ECO:0000256" key="3">
    <source>
        <dbReference type="ARBA" id="ARBA00067672"/>
    </source>
</evidence>
<dbReference type="Gene3D" id="1.10.630.10">
    <property type="entry name" value="Cytochrome P450"/>
    <property type="match status" value="1"/>
</dbReference>
<dbReference type="GO" id="GO:0004497">
    <property type="term" value="F:monooxygenase activity"/>
    <property type="evidence" value="ECO:0007669"/>
    <property type="project" value="InterPro"/>
</dbReference>
<evidence type="ECO:0000256" key="5">
    <source>
        <dbReference type="ARBA" id="ARBA00079990"/>
    </source>
</evidence>
<keyword evidence="9" id="KW-1185">Reference proteome</keyword>
<keyword evidence="8" id="KW-0489">Methyltransferase</keyword>
<dbReference type="PRINTS" id="PR00463">
    <property type="entry name" value="EP450I"/>
</dbReference>
<keyword evidence="6" id="KW-0479">Metal-binding</keyword>
<accession>A0A6A6QBN2</accession>
<comment type="cofactor">
    <cofactor evidence="6">
        <name>heme</name>
        <dbReference type="ChEBI" id="CHEBI:30413"/>
    </cofactor>
</comment>
<dbReference type="Pfam" id="PF00067">
    <property type="entry name" value="p450"/>
    <property type="match status" value="1"/>
</dbReference>
<dbReference type="CDD" id="cd11060">
    <property type="entry name" value="CYP57A1-like"/>
    <property type="match status" value="1"/>
</dbReference>
<dbReference type="InterPro" id="IPR002401">
    <property type="entry name" value="Cyt_P450_E_grp-I"/>
</dbReference>
<dbReference type="GO" id="GO:0020037">
    <property type="term" value="F:heme binding"/>
    <property type="evidence" value="ECO:0007669"/>
    <property type="project" value="InterPro"/>
</dbReference>